<accession>A0A8R7QRD9</accession>
<dbReference type="AlphaFoldDB" id="A0A8R7QRD9"/>
<dbReference type="Gramene" id="TuG1812G0600001676.01.T01">
    <property type="protein sequence ID" value="TuG1812G0600001676.01.T01.cds453466"/>
    <property type="gene ID" value="TuG1812G0600001676.01"/>
</dbReference>
<dbReference type="Proteomes" id="UP000015106">
    <property type="component" value="Chromosome 6"/>
</dbReference>
<protein>
    <submittedName>
        <fullName evidence="1">Uncharacterized protein</fullName>
    </submittedName>
</protein>
<reference evidence="2" key="1">
    <citation type="journal article" date="2013" name="Nature">
        <title>Draft genome of the wheat A-genome progenitor Triticum urartu.</title>
        <authorList>
            <person name="Ling H.Q."/>
            <person name="Zhao S."/>
            <person name="Liu D."/>
            <person name="Wang J."/>
            <person name="Sun H."/>
            <person name="Zhang C."/>
            <person name="Fan H."/>
            <person name="Li D."/>
            <person name="Dong L."/>
            <person name="Tao Y."/>
            <person name="Gao C."/>
            <person name="Wu H."/>
            <person name="Li Y."/>
            <person name="Cui Y."/>
            <person name="Guo X."/>
            <person name="Zheng S."/>
            <person name="Wang B."/>
            <person name="Yu K."/>
            <person name="Liang Q."/>
            <person name="Yang W."/>
            <person name="Lou X."/>
            <person name="Chen J."/>
            <person name="Feng M."/>
            <person name="Jian J."/>
            <person name="Zhang X."/>
            <person name="Luo G."/>
            <person name="Jiang Y."/>
            <person name="Liu J."/>
            <person name="Wang Z."/>
            <person name="Sha Y."/>
            <person name="Zhang B."/>
            <person name="Wu H."/>
            <person name="Tang D."/>
            <person name="Shen Q."/>
            <person name="Xue P."/>
            <person name="Zou S."/>
            <person name="Wang X."/>
            <person name="Liu X."/>
            <person name="Wang F."/>
            <person name="Yang Y."/>
            <person name="An X."/>
            <person name="Dong Z."/>
            <person name="Zhang K."/>
            <person name="Zhang X."/>
            <person name="Luo M.C."/>
            <person name="Dvorak J."/>
            <person name="Tong Y."/>
            <person name="Wang J."/>
            <person name="Yang H."/>
            <person name="Li Z."/>
            <person name="Wang D."/>
            <person name="Zhang A."/>
            <person name="Wang J."/>
        </authorList>
    </citation>
    <scope>NUCLEOTIDE SEQUENCE</scope>
    <source>
        <strain evidence="2">cv. G1812</strain>
    </source>
</reference>
<dbReference type="EnsemblPlants" id="TuG1812G0600001676.01.T01">
    <property type="protein sequence ID" value="TuG1812G0600001676.01.T01.cds453466"/>
    <property type="gene ID" value="TuG1812G0600001676.01"/>
</dbReference>
<evidence type="ECO:0000313" key="1">
    <source>
        <dbReference type="EnsemblPlants" id="TuG1812G0600001676.01.T01.cds453466"/>
    </source>
</evidence>
<sequence length="108" mass="12174">MTLVIAIRATRSPMIRIPTHMTNTFLLVILLLEVRVLHSLVLPIKLCFTIKLALVLELVGLEVLLLYQIGTRSSLNTSSTCVLCSRLFFHIKSTNEIRNGKLLSLMLQ</sequence>
<name>A0A8R7QRD9_TRIUA</name>
<reference evidence="1" key="3">
    <citation type="submission" date="2022-06" db="UniProtKB">
        <authorList>
            <consortium name="EnsemblPlants"/>
        </authorList>
    </citation>
    <scope>IDENTIFICATION</scope>
</reference>
<proteinExistence type="predicted"/>
<evidence type="ECO:0000313" key="2">
    <source>
        <dbReference type="Proteomes" id="UP000015106"/>
    </source>
</evidence>
<keyword evidence="2" id="KW-1185">Reference proteome</keyword>
<organism evidence="1 2">
    <name type="scientific">Triticum urartu</name>
    <name type="common">Red wild einkorn</name>
    <name type="synonym">Crithodium urartu</name>
    <dbReference type="NCBI Taxonomy" id="4572"/>
    <lineage>
        <taxon>Eukaryota</taxon>
        <taxon>Viridiplantae</taxon>
        <taxon>Streptophyta</taxon>
        <taxon>Embryophyta</taxon>
        <taxon>Tracheophyta</taxon>
        <taxon>Spermatophyta</taxon>
        <taxon>Magnoliopsida</taxon>
        <taxon>Liliopsida</taxon>
        <taxon>Poales</taxon>
        <taxon>Poaceae</taxon>
        <taxon>BOP clade</taxon>
        <taxon>Pooideae</taxon>
        <taxon>Triticodae</taxon>
        <taxon>Triticeae</taxon>
        <taxon>Triticinae</taxon>
        <taxon>Triticum</taxon>
    </lineage>
</organism>
<reference evidence="1" key="2">
    <citation type="submission" date="2018-03" db="EMBL/GenBank/DDBJ databases">
        <title>The Triticum urartu genome reveals the dynamic nature of wheat genome evolution.</title>
        <authorList>
            <person name="Ling H."/>
            <person name="Ma B."/>
            <person name="Shi X."/>
            <person name="Liu H."/>
            <person name="Dong L."/>
            <person name="Sun H."/>
            <person name="Cao Y."/>
            <person name="Gao Q."/>
            <person name="Zheng S."/>
            <person name="Li Y."/>
            <person name="Yu Y."/>
            <person name="Du H."/>
            <person name="Qi M."/>
            <person name="Li Y."/>
            <person name="Yu H."/>
            <person name="Cui Y."/>
            <person name="Wang N."/>
            <person name="Chen C."/>
            <person name="Wu H."/>
            <person name="Zhao Y."/>
            <person name="Zhang J."/>
            <person name="Li Y."/>
            <person name="Zhou W."/>
            <person name="Zhang B."/>
            <person name="Hu W."/>
            <person name="Eijk M."/>
            <person name="Tang J."/>
            <person name="Witsenboer H."/>
            <person name="Zhao S."/>
            <person name="Li Z."/>
            <person name="Zhang A."/>
            <person name="Wang D."/>
            <person name="Liang C."/>
        </authorList>
    </citation>
    <scope>NUCLEOTIDE SEQUENCE [LARGE SCALE GENOMIC DNA]</scope>
    <source>
        <strain evidence="1">cv. G1812</strain>
    </source>
</reference>